<dbReference type="Gene3D" id="3.40.30.10">
    <property type="entry name" value="Glutaredoxin"/>
    <property type="match status" value="1"/>
</dbReference>
<dbReference type="CDD" id="cd02966">
    <property type="entry name" value="TlpA_like_family"/>
    <property type="match status" value="1"/>
</dbReference>
<reference evidence="3 4" key="1">
    <citation type="submission" date="2024-04" db="EMBL/GenBank/DDBJ databases">
        <title>Dissimilatory iodate-reducing microorganisms contribute to the enrichment of iodine in groundwater.</title>
        <authorList>
            <person name="Jiang Z."/>
        </authorList>
    </citation>
    <scope>NUCLEOTIDE SEQUENCE [LARGE SCALE GENOMIC DNA]</scope>
    <source>
        <strain evidence="3 4">NCP973</strain>
    </source>
</reference>
<proteinExistence type="predicted"/>
<dbReference type="PANTHER" id="PTHR42852:SF13">
    <property type="entry name" value="PROTEIN DIPZ"/>
    <property type="match status" value="1"/>
</dbReference>
<feature type="domain" description="Thioredoxin" evidence="2">
    <location>
        <begin position="23"/>
        <end position="160"/>
    </location>
</feature>
<feature type="chain" id="PRO_5046174618" evidence="1">
    <location>
        <begin position="20"/>
        <end position="165"/>
    </location>
</feature>
<dbReference type="PANTHER" id="PTHR42852">
    <property type="entry name" value="THIOL:DISULFIDE INTERCHANGE PROTEIN DSBE"/>
    <property type="match status" value="1"/>
</dbReference>
<dbReference type="InterPro" id="IPR000866">
    <property type="entry name" value="AhpC/TSA"/>
</dbReference>
<evidence type="ECO:0000256" key="1">
    <source>
        <dbReference type="SAM" id="SignalP"/>
    </source>
</evidence>
<dbReference type="EMBL" id="CP151406">
    <property type="protein sequence ID" value="WZJ20943.1"/>
    <property type="molecule type" value="Genomic_DNA"/>
</dbReference>
<dbReference type="PROSITE" id="PS51352">
    <property type="entry name" value="THIOREDOXIN_2"/>
    <property type="match status" value="1"/>
</dbReference>
<evidence type="ECO:0000259" key="2">
    <source>
        <dbReference type="PROSITE" id="PS51352"/>
    </source>
</evidence>
<dbReference type="RefSeq" id="WP_051295327.1">
    <property type="nucleotide sequence ID" value="NZ_CP151406.1"/>
</dbReference>
<dbReference type="Pfam" id="PF00578">
    <property type="entry name" value="AhpC-TSA"/>
    <property type="match status" value="1"/>
</dbReference>
<keyword evidence="4" id="KW-1185">Reference proteome</keyword>
<dbReference type="SUPFAM" id="SSF52833">
    <property type="entry name" value="Thioredoxin-like"/>
    <property type="match status" value="1"/>
</dbReference>
<evidence type="ECO:0000313" key="4">
    <source>
        <dbReference type="Proteomes" id="UP001479520"/>
    </source>
</evidence>
<keyword evidence="1" id="KW-0732">Signal</keyword>
<sequence length="165" mass="17550">MRRLALILSLLAQTSTALATDPPSVAKAALDFELSDGHRFVTLASLPAQPTVINFWRADCPPCVREMPELAALARAGRVRVITVALQRPAETAAAPAAIQAALQPPLLSLHGPGEPRGLLARFGNRAGALPHTVILDTDRRACAQHTGEINRRWLAEALATCGKT</sequence>
<organism evidence="3 4">
    <name type="scientific">Azonexus hydrophilus</name>
    <dbReference type="NCBI Taxonomy" id="418702"/>
    <lineage>
        <taxon>Bacteria</taxon>
        <taxon>Pseudomonadati</taxon>
        <taxon>Pseudomonadota</taxon>
        <taxon>Betaproteobacteria</taxon>
        <taxon>Rhodocyclales</taxon>
        <taxon>Azonexaceae</taxon>
        <taxon>Azonexus</taxon>
    </lineage>
</organism>
<protein>
    <submittedName>
        <fullName evidence="3">TlpA disulfide reductase family protein</fullName>
    </submittedName>
</protein>
<dbReference type="Proteomes" id="UP001479520">
    <property type="component" value="Chromosome"/>
</dbReference>
<evidence type="ECO:0000313" key="3">
    <source>
        <dbReference type="EMBL" id="WZJ20943.1"/>
    </source>
</evidence>
<feature type="signal peptide" evidence="1">
    <location>
        <begin position="1"/>
        <end position="19"/>
    </location>
</feature>
<dbReference type="InterPro" id="IPR013766">
    <property type="entry name" value="Thioredoxin_domain"/>
</dbReference>
<gene>
    <name evidence="3" type="ORF">AADV58_13460</name>
</gene>
<dbReference type="InterPro" id="IPR050553">
    <property type="entry name" value="Thioredoxin_ResA/DsbE_sf"/>
</dbReference>
<dbReference type="InterPro" id="IPR036249">
    <property type="entry name" value="Thioredoxin-like_sf"/>
</dbReference>
<name>A0ABZ2XF18_9RHOO</name>
<accession>A0ABZ2XF18</accession>